<evidence type="ECO:0000256" key="1">
    <source>
        <dbReference type="ARBA" id="ARBA00004571"/>
    </source>
</evidence>
<keyword evidence="4" id="KW-0812">Transmembrane</keyword>
<dbReference type="Proteomes" id="UP000318307">
    <property type="component" value="Unassembled WGS sequence"/>
</dbReference>
<evidence type="ECO:0000313" key="10">
    <source>
        <dbReference type="Proteomes" id="UP000318307"/>
    </source>
</evidence>
<dbReference type="PANTHER" id="PTHR35093">
    <property type="entry name" value="OUTER MEMBRANE PROTEIN NMB0088-RELATED"/>
    <property type="match status" value="1"/>
</dbReference>
<feature type="chain" id="PRO_5021721855" evidence="8">
    <location>
        <begin position="24"/>
        <end position="481"/>
    </location>
</feature>
<feature type="signal peptide" evidence="8">
    <location>
        <begin position="1"/>
        <end position="23"/>
    </location>
</feature>
<organism evidence="9 10">
    <name type="scientific">Desulfobotulus alkaliphilus</name>
    <dbReference type="NCBI Taxonomy" id="622671"/>
    <lineage>
        <taxon>Bacteria</taxon>
        <taxon>Pseudomonadati</taxon>
        <taxon>Thermodesulfobacteriota</taxon>
        <taxon>Desulfobacteria</taxon>
        <taxon>Desulfobacterales</taxon>
        <taxon>Desulfobacteraceae</taxon>
        <taxon>Desulfobotulus</taxon>
    </lineage>
</organism>
<dbReference type="AlphaFoldDB" id="A0A562RW52"/>
<evidence type="ECO:0000256" key="2">
    <source>
        <dbReference type="ARBA" id="ARBA00008163"/>
    </source>
</evidence>
<evidence type="ECO:0000313" key="9">
    <source>
        <dbReference type="EMBL" id="TWI73218.1"/>
    </source>
</evidence>
<dbReference type="GO" id="GO:0015483">
    <property type="term" value="F:long-chain fatty acid transporting porin activity"/>
    <property type="evidence" value="ECO:0007669"/>
    <property type="project" value="TreeGrafter"/>
</dbReference>
<keyword evidence="6" id="KW-0472">Membrane</keyword>
<keyword evidence="10" id="KW-1185">Reference proteome</keyword>
<protein>
    <submittedName>
        <fullName evidence="9">Long-subunit fatty acid transport protein</fullName>
    </submittedName>
</protein>
<evidence type="ECO:0000256" key="3">
    <source>
        <dbReference type="ARBA" id="ARBA00022452"/>
    </source>
</evidence>
<keyword evidence="3" id="KW-1134">Transmembrane beta strand</keyword>
<evidence type="ECO:0000256" key="7">
    <source>
        <dbReference type="ARBA" id="ARBA00023237"/>
    </source>
</evidence>
<dbReference type="InterPro" id="IPR005017">
    <property type="entry name" value="OMPP1/FadL/TodX"/>
</dbReference>
<dbReference type="SUPFAM" id="SSF56935">
    <property type="entry name" value="Porins"/>
    <property type="match status" value="1"/>
</dbReference>
<name>A0A562RW52_9BACT</name>
<keyword evidence="5 8" id="KW-0732">Signal</keyword>
<dbReference type="EMBL" id="VLLC01000008">
    <property type="protein sequence ID" value="TWI73218.1"/>
    <property type="molecule type" value="Genomic_DNA"/>
</dbReference>
<dbReference type="GO" id="GO:0009279">
    <property type="term" value="C:cell outer membrane"/>
    <property type="evidence" value="ECO:0007669"/>
    <property type="project" value="UniProtKB-SubCell"/>
</dbReference>
<comment type="similarity">
    <text evidence="2">Belongs to the OmpP1/FadL family.</text>
</comment>
<gene>
    <name evidence="9" type="ORF">LZ24_01305</name>
</gene>
<evidence type="ECO:0000256" key="5">
    <source>
        <dbReference type="ARBA" id="ARBA00022729"/>
    </source>
</evidence>
<sequence length="481" mass="52958">MKRNGLVFGLTVSLIFLASSAYATYINYATNLSANWISNPAGRHAATDSADGVVMNPAGLVRMDDGVHLHFSSQSLYNPYKIEVGGDYPGQRSYSQERATKFVPSIYANYKRDDWAFFGGLYFYGGGGSIFFADGTPMVNTALWGIEAKAGSQSPWTNGKNYFDIDYVPVSGPDGNPVIGKDGNPVMRPIAGPGAGASVEILSMMPAFTFGAARAVNERLSVAAGARIIYGFQSTQIDVQSAGPLGVKDTLYEGEWSALGGLVFLSVNYKPVERLNLAFMIESLAPMDWEVDVKKDLSQDNVLSHASGYTDKRTFRFDEPTKIFLGADYALTERLNMNGMFILYLPMWGEYKKPATSTRTAQGMVENEIKYDLDPGFEIGVGGNYKISQNTTFSAGIAYAFLNYDDKYQSEGLYKNNYFNLGTGVKTKVNNHFSIGVGYMRNIYFDVKNNATEFPEGKGYPTTYKRPDAHVLAFSLEYTFK</sequence>
<comment type="caution">
    <text evidence="9">The sequence shown here is derived from an EMBL/GenBank/DDBJ whole genome shotgun (WGS) entry which is preliminary data.</text>
</comment>
<comment type="subcellular location">
    <subcellularLocation>
        <location evidence="1">Cell outer membrane</location>
        <topology evidence="1">Multi-pass membrane protein</topology>
    </subcellularLocation>
</comment>
<dbReference type="Gene3D" id="2.40.160.60">
    <property type="entry name" value="Outer membrane protein transport protein (OMPP1/FadL/TodX)"/>
    <property type="match status" value="1"/>
</dbReference>
<evidence type="ECO:0000256" key="6">
    <source>
        <dbReference type="ARBA" id="ARBA00023136"/>
    </source>
</evidence>
<accession>A0A562RW52</accession>
<reference evidence="9 10" key="1">
    <citation type="submission" date="2019-07" db="EMBL/GenBank/DDBJ databases">
        <title>Genome sequencing of 100 strains of the haloalkaliphilic chemolithoautotrophic sulfur-oxidizing bacterium Thioalkalivibrio.</title>
        <authorList>
            <person name="Muyzer G."/>
        </authorList>
    </citation>
    <scope>NUCLEOTIDE SEQUENCE [LARGE SCALE GENOMIC DNA]</scope>
    <source>
        <strain evidence="9 10">ASO4-4</strain>
    </source>
</reference>
<keyword evidence="7" id="KW-0998">Cell outer membrane</keyword>
<evidence type="ECO:0000256" key="4">
    <source>
        <dbReference type="ARBA" id="ARBA00022692"/>
    </source>
</evidence>
<dbReference type="PANTHER" id="PTHR35093:SF8">
    <property type="entry name" value="OUTER MEMBRANE PROTEIN NMB0088-RELATED"/>
    <property type="match status" value="1"/>
</dbReference>
<evidence type="ECO:0000256" key="8">
    <source>
        <dbReference type="SAM" id="SignalP"/>
    </source>
</evidence>
<proteinExistence type="inferred from homology"/>